<accession>A0ABT0AS00</accession>
<dbReference type="Pfam" id="PF10651">
    <property type="entry name" value="BppU_N"/>
    <property type="match status" value="1"/>
</dbReference>
<evidence type="ECO:0000259" key="2">
    <source>
        <dbReference type="Pfam" id="PF10651"/>
    </source>
</evidence>
<dbReference type="Gene3D" id="2.60.40.3350">
    <property type="match status" value="1"/>
</dbReference>
<dbReference type="Proteomes" id="UP001522450">
    <property type="component" value="Unassembled WGS sequence"/>
</dbReference>
<dbReference type="EMBL" id="JAAECS010000002">
    <property type="protein sequence ID" value="MCJ1989392.1"/>
    <property type="molecule type" value="Genomic_DNA"/>
</dbReference>
<dbReference type="RefSeq" id="WP_244034432.1">
    <property type="nucleotide sequence ID" value="NZ_JAAECS010000002.1"/>
</dbReference>
<sequence>MANQIFNLDLNKNNAINPIIFGRLTDGNLRKITVNITNEGEPIDLSGFKVTFEGISGGKTKVFDSLGVNLLDATNGKFEYKFFKTAFSSTGAYKTAYFSIEKDGVRETTNDIQIIVNTVADITAQDAEVAITELNKTITLINQKYNELNSRVDTYENDIKTLETWMNSKKTEINNIISNANSSFNQKLSEIQTKLDATNKAIAQGSFYSKTETDAKIATVNSSITTHANNKSNPHVVTASQVGAYNKDAVDSLIANAITNVKLAINPIGTILSTLNSANPSTYLGGTWVRYGQGKTLVGVDEADTYFSTTGKTGGEKATKLTADQIPEDLKLTIGGVTAIGGTSSKLFSAGGGDYSTSGNIGEIKISNAKGLAHNNMQPYITVYFWRRTA</sequence>
<dbReference type="Pfam" id="PF21939">
    <property type="entry name" value="Gp10_C"/>
    <property type="match status" value="1"/>
</dbReference>
<evidence type="ECO:0000259" key="3">
    <source>
        <dbReference type="Pfam" id="PF21939"/>
    </source>
</evidence>
<feature type="domain" description="Baseplate structural protein Gp10 C-terminal" evidence="3">
    <location>
        <begin position="265"/>
        <end position="389"/>
    </location>
</feature>
<gene>
    <name evidence="4" type="ORF">GYN21_04085</name>
</gene>
<dbReference type="InterPro" id="IPR018913">
    <property type="entry name" value="BppU_N"/>
</dbReference>
<proteinExistence type="predicted"/>
<evidence type="ECO:0000313" key="4">
    <source>
        <dbReference type="EMBL" id="MCJ1989392.1"/>
    </source>
</evidence>
<evidence type="ECO:0000313" key="5">
    <source>
        <dbReference type="Proteomes" id="UP001522450"/>
    </source>
</evidence>
<feature type="coiled-coil region" evidence="1">
    <location>
        <begin position="131"/>
        <end position="158"/>
    </location>
</feature>
<comment type="caution">
    <text evidence="4">The sequence shown here is derived from an EMBL/GenBank/DDBJ whole genome shotgun (WGS) entry which is preliminary data.</text>
</comment>
<reference evidence="4 5" key="1">
    <citation type="journal article" date="2022" name="Microbiol. Res.">
        <title>Comparative genome analysis, predicted lifestyle and antimicrobial strategies of Lactococcus carnosus and Lactococcus paracarnosus isolated from meat.</title>
        <authorList>
            <person name="Werum V."/>
            <person name="Ehrmann M."/>
            <person name="Vogel R."/>
            <person name="Hilgarth M."/>
        </authorList>
    </citation>
    <scope>NUCLEOTIDE SEQUENCE [LARGE SCALE GENOMIC DNA]</scope>
    <source>
        <strain evidence="4 5">TMW22177</strain>
    </source>
</reference>
<dbReference type="InterPro" id="IPR053827">
    <property type="entry name" value="Gp10_C"/>
</dbReference>
<protein>
    <submittedName>
        <fullName evidence="4">BppU family phage baseplate upper protein</fullName>
    </submittedName>
</protein>
<feature type="domain" description="BppU N-terminal" evidence="2">
    <location>
        <begin position="4"/>
        <end position="135"/>
    </location>
</feature>
<evidence type="ECO:0000256" key="1">
    <source>
        <dbReference type="SAM" id="Coils"/>
    </source>
</evidence>
<organism evidence="4 5">
    <name type="scientific">Pseudolactococcus carnosus</name>
    <dbReference type="NCBI Taxonomy" id="2749961"/>
    <lineage>
        <taxon>Bacteria</taxon>
        <taxon>Bacillati</taxon>
        <taxon>Bacillota</taxon>
        <taxon>Bacilli</taxon>
        <taxon>Lactobacillales</taxon>
        <taxon>Streptococcaceae</taxon>
        <taxon>Pseudolactococcus</taxon>
    </lineage>
</organism>
<keyword evidence="1" id="KW-0175">Coiled coil</keyword>
<name>A0ABT0AS00_9LACT</name>
<keyword evidence="5" id="KW-1185">Reference proteome</keyword>